<evidence type="ECO:0000313" key="2">
    <source>
        <dbReference type="EMBL" id="CAE2296560.1"/>
    </source>
</evidence>
<proteinExistence type="predicted"/>
<gene>
    <name evidence="2" type="ORF">NAES01612_LOCUS7438</name>
</gene>
<keyword evidence="1" id="KW-0732">Signal</keyword>
<dbReference type="AlphaFoldDB" id="A0A7S4NLK5"/>
<accession>A0A7S4NLK5</accession>
<dbReference type="InterPro" id="IPR027417">
    <property type="entry name" value="P-loop_NTPase"/>
</dbReference>
<dbReference type="EMBL" id="HBKR01011172">
    <property type="protein sequence ID" value="CAE2296560.1"/>
    <property type="molecule type" value="Transcribed_RNA"/>
</dbReference>
<evidence type="ECO:0008006" key="3">
    <source>
        <dbReference type="Google" id="ProtNLM"/>
    </source>
</evidence>
<dbReference type="SUPFAM" id="SSF52540">
    <property type="entry name" value="P-loop containing nucleoside triphosphate hydrolases"/>
    <property type="match status" value="1"/>
</dbReference>
<sequence>MGVCGQRVDAVMSVVVVCALLFFGAPYASSTPPTTTTTLDSQAFPDSMFVPSVYVVACPKCSSTSLHQYLKAYKNKCYKQEEIDVFLSHRCSKRENYQTDYQRKASTQCKEDPTKYYLYDNSPRNLYSTCFYDFLAGEANKTIIIALRDPVKRLISGLNMDYQKHRFKKYNMDAYVHNLYKKSIGESPITMSCYNLPVLRISTFCSQNRCLYIDMEKFDTSSKQQLDRFLHLNGTLSFPHSNSRTHTIVDEDIPDDIKELVRECGSIYYGLPKFTEFTEAVAIRALNHSAHLKTVQTFHPKQ</sequence>
<reference evidence="2" key="1">
    <citation type="submission" date="2021-01" db="EMBL/GenBank/DDBJ databases">
        <authorList>
            <person name="Corre E."/>
            <person name="Pelletier E."/>
            <person name="Niang G."/>
            <person name="Scheremetjew M."/>
            <person name="Finn R."/>
            <person name="Kale V."/>
            <person name="Holt S."/>
            <person name="Cochrane G."/>
            <person name="Meng A."/>
            <person name="Brown T."/>
            <person name="Cohen L."/>
        </authorList>
    </citation>
    <scope>NUCLEOTIDE SEQUENCE</scope>
    <source>
        <strain evidence="2">SoJaBio B1-5/56/2</strain>
    </source>
</reference>
<evidence type="ECO:0000256" key="1">
    <source>
        <dbReference type="SAM" id="SignalP"/>
    </source>
</evidence>
<dbReference type="Gene3D" id="3.40.50.300">
    <property type="entry name" value="P-loop containing nucleotide triphosphate hydrolases"/>
    <property type="match status" value="1"/>
</dbReference>
<feature type="signal peptide" evidence="1">
    <location>
        <begin position="1"/>
        <end position="30"/>
    </location>
</feature>
<protein>
    <recommendedName>
        <fullName evidence="3">Sulfotransferase domain-containing protein</fullName>
    </recommendedName>
</protein>
<feature type="chain" id="PRO_5031411352" description="Sulfotransferase domain-containing protein" evidence="1">
    <location>
        <begin position="31"/>
        <end position="302"/>
    </location>
</feature>
<organism evidence="2">
    <name type="scientific">Paramoeba aestuarina</name>
    <dbReference type="NCBI Taxonomy" id="180227"/>
    <lineage>
        <taxon>Eukaryota</taxon>
        <taxon>Amoebozoa</taxon>
        <taxon>Discosea</taxon>
        <taxon>Flabellinia</taxon>
        <taxon>Dactylopodida</taxon>
        <taxon>Paramoebidae</taxon>
        <taxon>Paramoeba</taxon>
    </lineage>
</organism>
<name>A0A7S4NLK5_9EUKA</name>